<comment type="pathway">
    <text evidence="2">Carbohydrate metabolism.</text>
</comment>
<dbReference type="Pfam" id="PF00349">
    <property type="entry name" value="Hexokinase_1"/>
    <property type="match status" value="1"/>
</dbReference>
<keyword evidence="8" id="KW-0324">Glycolysis</keyword>
<comment type="similarity">
    <text evidence="3">Belongs to the hexokinase family.</text>
</comment>
<dbReference type="InterPro" id="IPR001312">
    <property type="entry name" value="Hexokinase"/>
</dbReference>
<keyword evidence="6" id="KW-0418">Kinase</keyword>
<dbReference type="GO" id="GO:0004340">
    <property type="term" value="F:glucokinase activity"/>
    <property type="evidence" value="ECO:0007669"/>
    <property type="project" value="TreeGrafter"/>
</dbReference>
<evidence type="ECO:0000256" key="8">
    <source>
        <dbReference type="ARBA" id="ARBA00023152"/>
    </source>
</evidence>
<evidence type="ECO:0008006" key="13">
    <source>
        <dbReference type="Google" id="ProtNLM"/>
    </source>
</evidence>
<dbReference type="UniPathway" id="UPA00109">
    <property type="reaction ID" value="UER00180"/>
</dbReference>
<evidence type="ECO:0000256" key="3">
    <source>
        <dbReference type="ARBA" id="ARBA00009225"/>
    </source>
</evidence>
<evidence type="ECO:0000259" key="10">
    <source>
        <dbReference type="Pfam" id="PF00349"/>
    </source>
</evidence>
<evidence type="ECO:0000256" key="7">
    <source>
        <dbReference type="ARBA" id="ARBA00022840"/>
    </source>
</evidence>
<dbReference type="PRINTS" id="PR00475">
    <property type="entry name" value="HEXOKINASE"/>
</dbReference>
<comment type="catalytic activity">
    <reaction evidence="9">
        <text>D-fructose + ATP = D-fructose 6-phosphate + ADP + H(+)</text>
        <dbReference type="Rhea" id="RHEA:16125"/>
        <dbReference type="ChEBI" id="CHEBI:15378"/>
        <dbReference type="ChEBI" id="CHEBI:30616"/>
        <dbReference type="ChEBI" id="CHEBI:37721"/>
        <dbReference type="ChEBI" id="CHEBI:61527"/>
        <dbReference type="ChEBI" id="CHEBI:456216"/>
        <dbReference type="EC" id="2.7.1.1"/>
    </reaction>
    <physiologicalReaction direction="left-to-right" evidence="9">
        <dbReference type="Rhea" id="RHEA:16126"/>
    </physiologicalReaction>
</comment>
<evidence type="ECO:0000256" key="4">
    <source>
        <dbReference type="ARBA" id="ARBA00022679"/>
    </source>
</evidence>
<dbReference type="AlphaFoldDB" id="A0A644VWE9"/>
<dbReference type="PANTHER" id="PTHR19443">
    <property type="entry name" value="HEXOKINASE"/>
    <property type="match status" value="1"/>
</dbReference>
<gene>
    <name evidence="12" type="ORF">SDC9_41931</name>
</gene>
<name>A0A644VWE9_9ZZZZ</name>
<dbReference type="Pfam" id="PF03727">
    <property type="entry name" value="Hexokinase_2"/>
    <property type="match status" value="1"/>
</dbReference>
<dbReference type="SUPFAM" id="SSF53067">
    <property type="entry name" value="Actin-like ATPase domain"/>
    <property type="match status" value="2"/>
</dbReference>
<dbReference type="GO" id="GO:0006096">
    <property type="term" value="P:glycolytic process"/>
    <property type="evidence" value="ECO:0007669"/>
    <property type="project" value="UniProtKB-UniPathway"/>
</dbReference>
<dbReference type="PANTHER" id="PTHR19443:SF16">
    <property type="entry name" value="HEXOKINASE TYPE 1-RELATED"/>
    <property type="match status" value="1"/>
</dbReference>
<proteinExistence type="inferred from homology"/>
<organism evidence="12">
    <name type="scientific">bioreactor metagenome</name>
    <dbReference type="NCBI Taxonomy" id="1076179"/>
    <lineage>
        <taxon>unclassified sequences</taxon>
        <taxon>metagenomes</taxon>
        <taxon>ecological metagenomes</taxon>
    </lineage>
</organism>
<dbReference type="Gene3D" id="3.30.420.40">
    <property type="match status" value="1"/>
</dbReference>
<dbReference type="InterPro" id="IPR022673">
    <property type="entry name" value="Hexokinase_C"/>
</dbReference>
<evidence type="ECO:0000256" key="9">
    <source>
        <dbReference type="ARBA" id="ARBA00047905"/>
    </source>
</evidence>
<evidence type="ECO:0000256" key="5">
    <source>
        <dbReference type="ARBA" id="ARBA00022741"/>
    </source>
</evidence>
<accession>A0A644VWE9</accession>
<dbReference type="Gene3D" id="3.40.367.20">
    <property type="match status" value="1"/>
</dbReference>
<keyword evidence="4" id="KW-0808">Transferase</keyword>
<dbReference type="GO" id="GO:0005524">
    <property type="term" value="F:ATP binding"/>
    <property type="evidence" value="ECO:0007669"/>
    <property type="project" value="UniProtKB-KW"/>
</dbReference>
<reference evidence="12" key="1">
    <citation type="submission" date="2019-08" db="EMBL/GenBank/DDBJ databases">
        <authorList>
            <person name="Kucharzyk K."/>
            <person name="Murdoch R.W."/>
            <person name="Higgins S."/>
            <person name="Loffler F."/>
        </authorList>
    </citation>
    <scope>NUCLEOTIDE SEQUENCE</scope>
</reference>
<dbReference type="InterPro" id="IPR022672">
    <property type="entry name" value="Hexokinase_N"/>
</dbReference>
<evidence type="ECO:0000256" key="1">
    <source>
        <dbReference type="ARBA" id="ARBA00004921"/>
    </source>
</evidence>
<dbReference type="GO" id="GO:0001678">
    <property type="term" value="P:intracellular glucose homeostasis"/>
    <property type="evidence" value="ECO:0007669"/>
    <property type="project" value="InterPro"/>
</dbReference>
<dbReference type="CDD" id="cd24000">
    <property type="entry name" value="ASKHA_NBD_HK"/>
    <property type="match status" value="1"/>
</dbReference>
<evidence type="ECO:0000313" key="12">
    <source>
        <dbReference type="EMBL" id="MPL95759.1"/>
    </source>
</evidence>
<dbReference type="PROSITE" id="PS51748">
    <property type="entry name" value="HEXOKINASE_2"/>
    <property type="match status" value="1"/>
</dbReference>
<dbReference type="EMBL" id="VSSQ01000480">
    <property type="protein sequence ID" value="MPL95759.1"/>
    <property type="molecule type" value="Genomic_DNA"/>
</dbReference>
<keyword evidence="5" id="KW-0547">Nucleotide-binding</keyword>
<sequence>MSDCVQNTTAFLSKWGIEAASIDMKSLLATFLSEMEKGLENESGSSLKMIPTYTEVVSGLAKGEPVIVLDAGGTNFRTCLVTFDEQGLAHIEDFRKVSMPGVKEEVTAQQFFSTFADEVERLIDKSDKIGFCFSYAAAITEDHDGIPLVFSKEIKAPEVIGKKVGASLLSELARRGYDVSKKKVAVLNDTVATLLAGQGAPSDTDYSGYIGFILGTGTNTAYVERNSNISKLGLFDGKSQIINIESGNFDFCPGRLDREYFDSTKQPEQYHLEKMISGAYLGPLSTLVIQKAIAEGVLSSTFAKRFAQLGTVNTTVMSNYLEMPFNSNYALVACCEGNEDDAIALWMIIDAVIARAAKLTAANLAATVIKSGAGTDPRKPVCINADGTTFYKTEYLKKYTEYYLHTYLQLEHKRYYRFVRIDDSPTIGAAIAGLSL</sequence>
<protein>
    <recommendedName>
        <fullName evidence="13">Hexokinase</fullName>
    </recommendedName>
</protein>
<keyword evidence="7" id="KW-0067">ATP-binding</keyword>
<comment type="pathway">
    <text evidence="1">Carbohydrate degradation.</text>
</comment>
<feature type="domain" description="Hexokinase C-terminal" evidence="11">
    <location>
        <begin position="210"/>
        <end position="433"/>
    </location>
</feature>
<dbReference type="InterPro" id="IPR043129">
    <property type="entry name" value="ATPase_NBD"/>
</dbReference>
<feature type="domain" description="Hexokinase N-terminal" evidence="10">
    <location>
        <begin position="23"/>
        <end position="197"/>
    </location>
</feature>
<dbReference type="GO" id="GO:0005536">
    <property type="term" value="F:D-glucose binding"/>
    <property type="evidence" value="ECO:0007669"/>
    <property type="project" value="InterPro"/>
</dbReference>
<evidence type="ECO:0000256" key="2">
    <source>
        <dbReference type="ARBA" id="ARBA00005007"/>
    </source>
</evidence>
<evidence type="ECO:0000259" key="11">
    <source>
        <dbReference type="Pfam" id="PF03727"/>
    </source>
</evidence>
<dbReference type="GO" id="GO:0008865">
    <property type="term" value="F:fructokinase activity"/>
    <property type="evidence" value="ECO:0007669"/>
    <property type="project" value="TreeGrafter"/>
</dbReference>
<comment type="caution">
    <text evidence="12">The sequence shown here is derived from an EMBL/GenBank/DDBJ whole genome shotgun (WGS) entry which is preliminary data.</text>
</comment>
<dbReference type="GO" id="GO:0006006">
    <property type="term" value="P:glucose metabolic process"/>
    <property type="evidence" value="ECO:0007669"/>
    <property type="project" value="TreeGrafter"/>
</dbReference>
<evidence type="ECO:0000256" key="6">
    <source>
        <dbReference type="ARBA" id="ARBA00022777"/>
    </source>
</evidence>